<feature type="transmembrane region" description="Helical" evidence="1">
    <location>
        <begin position="109"/>
        <end position="131"/>
    </location>
</feature>
<organism evidence="2 3">
    <name type="scientific">Haloarcula saliterrae</name>
    <dbReference type="NCBI Taxonomy" id="2950534"/>
    <lineage>
        <taxon>Archaea</taxon>
        <taxon>Methanobacteriati</taxon>
        <taxon>Methanobacteriota</taxon>
        <taxon>Stenosarchaea group</taxon>
        <taxon>Halobacteria</taxon>
        <taxon>Halobacteriales</taxon>
        <taxon>Haloarculaceae</taxon>
        <taxon>Haloarcula</taxon>
    </lineage>
</organism>
<reference evidence="2 3" key="1">
    <citation type="submission" date="2022-06" db="EMBL/GenBank/DDBJ databases">
        <title>Haloarcula sp. a new haloarchaeum isolate from saline soil.</title>
        <authorList>
            <person name="Strakova D."/>
            <person name="Galisteo C."/>
            <person name="Sanchez-Porro C."/>
            <person name="Ventosa A."/>
        </authorList>
    </citation>
    <scope>NUCLEOTIDE SEQUENCE [LARGE SCALE GENOMIC DNA]</scope>
    <source>
        <strain evidence="2 3">S1CR25-12</strain>
    </source>
</reference>
<keyword evidence="1" id="KW-0812">Transmembrane</keyword>
<dbReference type="RefSeq" id="WP_310920101.1">
    <property type="nucleotide sequence ID" value="NZ_JAMQON010000003.1"/>
</dbReference>
<keyword evidence="1" id="KW-0813">Transport</keyword>
<feature type="transmembrane region" description="Helical" evidence="1">
    <location>
        <begin position="37"/>
        <end position="61"/>
    </location>
</feature>
<dbReference type="Proteomes" id="UP001259659">
    <property type="component" value="Unassembled WGS sequence"/>
</dbReference>
<sequence>MTSSEDPLRVGLVALFITALVVAQVTASKLLAFSLPVSLPVAGETLILPGAALAYALTFFASDCYAELYGRRAATAVVNVGFAMNFVLLALVWSTILAPGLPGQEIDPAAFRSVLGASTAIVVASLAAYLVSQNLDVFLFHALGEATGGDHLWLRNVGSTATSQLVDTAIFIGVGFVLLQGLSLPAALSLAVGQYLLKLAIALVDTPFVYAVVAFARGREQAAKPTPW</sequence>
<evidence type="ECO:0000313" key="2">
    <source>
        <dbReference type="EMBL" id="MDS0260439.1"/>
    </source>
</evidence>
<keyword evidence="1" id="KW-0472">Membrane</keyword>
<evidence type="ECO:0000313" key="3">
    <source>
        <dbReference type="Proteomes" id="UP001259659"/>
    </source>
</evidence>
<feature type="transmembrane region" description="Helical" evidence="1">
    <location>
        <begin position="195"/>
        <end position="216"/>
    </location>
</feature>
<evidence type="ECO:0000256" key="1">
    <source>
        <dbReference type="HAMAP-Rule" id="MF_02088"/>
    </source>
</evidence>
<keyword evidence="3" id="KW-1185">Reference proteome</keyword>
<dbReference type="HAMAP" id="MF_02088">
    <property type="entry name" value="Q_prec_transport"/>
    <property type="match status" value="1"/>
</dbReference>
<comment type="caution">
    <text evidence="2">The sequence shown here is derived from an EMBL/GenBank/DDBJ whole genome shotgun (WGS) entry which is preliminary data.</text>
</comment>
<proteinExistence type="inferred from homology"/>
<protein>
    <recommendedName>
        <fullName evidence="1">Probable queuosine precursor transporter</fullName>
        <shortName evidence="1">Q precursor transporter</shortName>
    </recommendedName>
</protein>
<keyword evidence="1" id="KW-1003">Cell membrane</keyword>
<feature type="transmembrane region" description="Helical" evidence="1">
    <location>
        <begin position="165"/>
        <end position="183"/>
    </location>
</feature>
<comment type="similarity">
    <text evidence="1">Belongs to the vitamin uptake transporter (VUT/ECF) (TC 2.A.88) family. Q precursor transporter subfamily.</text>
</comment>
<keyword evidence="1" id="KW-1133">Transmembrane helix</keyword>
<dbReference type="NCBIfam" id="TIGR00697">
    <property type="entry name" value="queuosine precursor transporter"/>
    <property type="match status" value="1"/>
</dbReference>
<comment type="function">
    <text evidence="1">Involved in the import of queuosine (Q) precursors, required for Q precursor salvage.</text>
</comment>
<dbReference type="PANTHER" id="PTHR34300">
    <property type="entry name" value="QUEUOSINE PRECURSOR TRANSPORTER-RELATED"/>
    <property type="match status" value="1"/>
</dbReference>
<gene>
    <name evidence="2" type="ORF">NDI56_13625</name>
</gene>
<dbReference type="PANTHER" id="PTHR34300:SF2">
    <property type="entry name" value="QUEUOSINE PRECURSOR TRANSPORTER-RELATED"/>
    <property type="match status" value="1"/>
</dbReference>
<dbReference type="InterPro" id="IPR003744">
    <property type="entry name" value="YhhQ"/>
</dbReference>
<accession>A0ABU2FDX3</accession>
<comment type="subcellular location">
    <subcellularLocation>
        <location evidence="1">Cell membrane</location>
        <topology evidence="1">Multi-pass membrane protein</topology>
    </subcellularLocation>
</comment>
<dbReference type="Pfam" id="PF02592">
    <property type="entry name" value="Vut_1"/>
    <property type="match status" value="1"/>
</dbReference>
<feature type="transmembrane region" description="Helical" evidence="1">
    <location>
        <begin position="73"/>
        <end position="97"/>
    </location>
</feature>
<name>A0ABU2FDX3_9EURY</name>
<dbReference type="EMBL" id="JAMQON010000003">
    <property type="protein sequence ID" value="MDS0260439.1"/>
    <property type="molecule type" value="Genomic_DNA"/>
</dbReference>